<dbReference type="CDD" id="cd06565">
    <property type="entry name" value="GH20_GcnA-like"/>
    <property type="match status" value="1"/>
</dbReference>
<comment type="similarity">
    <text evidence="2">Belongs to the glycosyl hydrolase 20 family.</text>
</comment>
<feature type="domain" description="Glycoside hydrolase family 20 catalytic" evidence="7">
    <location>
        <begin position="152"/>
        <end position="387"/>
    </location>
</feature>
<evidence type="ECO:0000256" key="1">
    <source>
        <dbReference type="ARBA" id="ARBA00001231"/>
    </source>
</evidence>
<dbReference type="EC" id="3.2.1.52" evidence="3"/>
<dbReference type="Gene3D" id="3.20.20.80">
    <property type="entry name" value="Glycosidases"/>
    <property type="match status" value="1"/>
</dbReference>
<proteinExistence type="inferred from homology"/>
<evidence type="ECO:0000256" key="6">
    <source>
        <dbReference type="PIRSR" id="PIRSR625705-1"/>
    </source>
</evidence>
<dbReference type="AlphaFoldDB" id="A0A9J6PA02"/>
<dbReference type="Pfam" id="PF02838">
    <property type="entry name" value="Glyco_hydro_20b"/>
    <property type="match status" value="1"/>
</dbReference>
<dbReference type="Proteomes" id="UP001056429">
    <property type="component" value="Unassembled WGS sequence"/>
</dbReference>
<dbReference type="PRINTS" id="PR00738">
    <property type="entry name" value="GLHYDRLASE20"/>
</dbReference>
<sequence length="647" mass="75644">MNILPEPRVIEHMKGEFLLKGNMRIELDTSCGDKEFYSAKILRGAFKELGIESSIIKSLPKRVIGDIRIKIEKDMHLNQNKETHFNQNKDIHHIQNIENKEEAYCIEIKEDYITVMGTNSKGIFYGVQTLKQIVESGDRRITCTKIVDYPEFRVRGFYHDITRGKVPTLDTLKGIVDDLAKYKINHFQLYVEHVFPFTGHEEVWAHKDPITPEEILELDQYCINNNIELVPSIATFGHLYHLLSSERYGHLCELEDSKGKPFSWVDRMGHHTIDISNEESIKIIEGMIEDYLPLFSSNKFNICCDETFDLGKGRSKEYVEKVGKGRAYLDFLNKLINIVKKNGKIPMFWGDIILNYPELLDEISEDVICLNWNYSPEATDSSTKTLSESGRRFYTCPAVWGWDRFMNDIEGSFSNIEKMVSYGKEFGAEGVLCTDWGDYGHVNSYSSSKPGMILSAVLSWNSDSKAEILEGQISEREFGDRDIVSLMRELGKQQYISFMETVWWMENKMKKTTLLIERSELIEKYMLNKSEEQLKQSYYAAYEIEESFKDKLYENSKSKEDIKSFILSARAVGLLNSLYLYIKEWDFNEKVDEFIHDNNELSNLFEKWLNEYKEIWRKDNKESELYRIEEFFNEICIYLRRGDGKLC</sequence>
<dbReference type="Pfam" id="PF00728">
    <property type="entry name" value="Glyco_hydro_20"/>
    <property type="match status" value="1"/>
</dbReference>
<dbReference type="GO" id="GO:0016020">
    <property type="term" value="C:membrane"/>
    <property type="evidence" value="ECO:0007669"/>
    <property type="project" value="TreeGrafter"/>
</dbReference>
<dbReference type="InterPro" id="IPR025705">
    <property type="entry name" value="Beta_hexosaminidase_sua/sub"/>
</dbReference>
<dbReference type="InterPro" id="IPR015882">
    <property type="entry name" value="HEX_bac_N"/>
</dbReference>
<dbReference type="RefSeq" id="WP_250861280.1">
    <property type="nucleotide sequence ID" value="NZ_JAGSOJ010000005.1"/>
</dbReference>
<comment type="catalytic activity">
    <reaction evidence="1">
        <text>Hydrolysis of terminal non-reducing N-acetyl-D-hexosamine residues in N-acetyl-beta-D-hexosaminides.</text>
        <dbReference type="EC" id="3.2.1.52"/>
    </reaction>
</comment>
<evidence type="ECO:0000256" key="2">
    <source>
        <dbReference type="ARBA" id="ARBA00006285"/>
    </source>
</evidence>
<dbReference type="PANTHER" id="PTHR22600:SF57">
    <property type="entry name" value="BETA-N-ACETYLHEXOSAMINIDASE"/>
    <property type="match status" value="1"/>
</dbReference>
<dbReference type="Gene3D" id="3.30.379.10">
    <property type="entry name" value="Chitobiase/beta-hexosaminidase domain 2-like"/>
    <property type="match status" value="1"/>
</dbReference>
<keyword evidence="5" id="KW-0326">Glycosidase</keyword>
<evidence type="ECO:0000259" key="8">
    <source>
        <dbReference type="Pfam" id="PF02838"/>
    </source>
</evidence>
<comment type="caution">
    <text evidence="9">The sequence shown here is derived from an EMBL/GenBank/DDBJ whole genome shotgun (WGS) entry which is preliminary data.</text>
</comment>
<dbReference type="PANTHER" id="PTHR22600">
    <property type="entry name" value="BETA-HEXOSAMINIDASE"/>
    <property type="match status" value="1"/>
</dbReference>
<dbReference type="EMBL" id="JAGSOJ010000005">
    <property type="protein sequence ID" value="MCM1992112.1"/>
    <property type="molecule type" value="Genomic_DNA"/>
</dbReference>
<dbReference type="SUPFAM" id="SSF55545">
    <property type="entry name" value="beta-N-acetylhexosaminidase-like domain"/>
    <property type="match status" value="1"/>
</dbReference>
<name>A0A9J6PA02_9CLOT</name>
<evidence type="ECO:0000259" key="7">
    <source>
        <dbReference type="Pfam" id="PF00728"/>
    </source>
</evidence>
<evidence type="ECO:0000313" key="10">
    <source>
        <dbReference type="Proteomes" id="UP001056429"/>
    </source>
</evidence>
<keyword evidence="4" id="KW-0378">Hydrolase</keyword>
<organism evidence="9 10">
    <name type="scientific">Oceanirhabdus seepicola</name>
    <dbReference type="NCBI Taxonomy" id="2828781"/>
    <lineage>
        <taxon>Bacteria</taxon>
        <taxon>Bacillati</taxon>
        <taxon>Bacillota</taxon>
        <taxon>Clostridia</taxon>
        <taxon>Eubacteriales</taxon>
        <taxon>Clostridiaceae</taxon>
        <taxon>Oceanirhabdus</taxon>
    </lineage>
</organism>
<dbReference type="InterPro" id="IPR017853">
    <property type="entry name" value="GH"/>
</dbReference>
<dbReference type="InterPro" id="IPR015883">
    <property type="entry name" value="Glyco_hydro_20_cat"/>
</dbReference>
<evidence type="ECO:0000256" key="3">
    <source>
        <dbReference type="ARBA" id="ARBA00012663"/>
    </source>
</evidence>
<accession>A0A9J6PA02</accession>
<reference evidence="9" key="2">
    <citation type="submission" date="2021-04" db="EMBL/GenBank/DDBJ databases">
        <authorList>
            <person name="Dong X."/>
        </authorList>
    </citation>
    <scope>NUCLEOTIDE SEQUENCE</scope>
    <source>
        <strain evidence="9">ZWT</strain>
    </source>
</reference>
<gene>
    <name evidence="9" type="ORF">KDK92_20485</name>
</gene>
<dbReference type="SUPFAM" id="SSF51445">
    <property type="entry name" value="(Trans)glycosidases"/>
    <property type="match status" value="1"/>
</dbReference>
<dbReference type="GO" id="GO:0030203">
    <property type="term" value="P:glycosaminoglycan metabolic process"/>
    <property type="evidence" value="ECO:0007669"/>
    <property type="project" value="TreeGrafter"/>
</dbReference>
<reference evidence="9" key="1">
    <citation type="journal article" date="2021" name="mSystems">
        <title>Bacteria and Archaea Synergistically Convert Glycine Betaine to Biogenic Methane in the Formosa Cold Seep of the South China Sea.</title>
        <authorList>
            <person name="Li L."/>
            <person name="Zhang W."/>
            <person name="Zhang S."/>
            <person name="Song L."/>
            <person name="Sun Q."/>
            <person name="Zhang H."/>
            <person name="Xiang H."/>
            <person name="Dong X."/>
        </authorList>
    </citation>
    <scope>NUCLEOTIDE SEQUENCE</scope>
    <source>
        <strain evidence="9">ZWT</strain>
    </source>
</reference>
<feature type="active site" description="Proton donor" evidence="6">
    <location>
        <position position="306"/>
    </location>
</feature>
<feature type="domain" description="Beta-hexosaminidase bacterial type N-terminal" evidence="8">
    <location>
        <begin position="2"/>
        <end position="149"/>
    </location>
</feature>
<dbReference type="GO" id="GO:0004563">
    <property type="term" value="F:beta-N-acetylhexosaminidase activity"/>
    <property type="evidence" value="ECO:0007669"/>
    <property type="project" value="UniProtKB-EC"/>
</dbReference>
<keyword evidence="10" id="KW-1185">Reference proteome</keyword>
<evidence type="ECO:0000256" key="5">
    <source>
        <dbReference type="ARBA" id="ARBA00023295"/>
    </source>
</evidence>
<dbReference type="InterPro" id="IPR029018">
    <property type="entry name" value="Hex-like_dom2"/>
</dbReference>
<evidence type="ECO:0000256" key="4">
    <source>
        <dbReference type="ARBA" id="ARBA00022801"/>
    </source>
</evidence>
<evidence type="ECO:0000313" key="9">
    <source>
        <dbReference type="EMBL" id="MCM1992112.1"/>
    </source>
</evidence>
<protein>
    <recommendedName>
        <fullName evidence="3">beta-N-acetylhexosaminidase</fullName>
        <ecNumber evidence="3">3.2.1.52</ecNumber>
    </recommendedName>
</protein>
<dbReference type="GO" id="GO:0005975">
    <property type="term" value="P:carbohydrate metabolic process"/>
    <property type="evidence" value="ECO:0007669"/>
    <property type="project" value="InterPro"/>
</dbReference>